<dbReference type="AlphaFoldDB" id="A0A7W9UK25"/>
<dbReference type="Gene3D" id="1.10.287.1350">
    <property type="match status" value="1"/>
</dbReference>
<name>A0A7W9UK25_9NOCA</name>
<dbReference type="Pfam" id="PF08100">
    <property type="entry name" value="Dimerisation"/>
    <property type="match status" value="1"/>
</dbReference>
<dbReference type="RefSeq" id="WP_051161701.1">
    <property type="nucleotide sequence ID" value="NZ_JACHIT010000002.1"/>
</dbReference>
<dbReference type="Proteomes" id="UP000540412">
    <property type="component" value="Unassembled WGS sequence"/>
</dbReference>
<dbReference type="Pfam" id="PF00891">
    <property type="entry name" value="Methyltransf_2"/>
    <property type="match status" value="1"/>
</dbReference>
<evidence type="ECO:0000256" key="4">
    <source>
        <dbReference type="PIRSR" id="PIRSR005739-1"/>
    </source>
</evidence>
<dbReference type="InterPro" id="IPR012967">
    <property type="entry name" value="COMT_dimerisation"/>
</dbReference>
<dbReference type="GO" id="GO:0008171">
    <property type="term" value="F:O-methyltransferase activity"/>
    <property type="evidence" value="ECO:0007669"/>
    <property type="project" value="InterPro"/>
</dbReference>
<accession>A0A7W9UK25</accession>
<feature type="active site" description="Proton acceptor" evidence="4">
    <location>
        <position position="243"/>
    </location>
</feature>
<keyword evidence="2" id="KW-0808">Transferase</keyword>
<dbReference type="InterPro" id="IPR001077">
    <property type="entry name" value="COMT_C"/>
</dbReference>
<reference evidence="7 8" key="1">
    <citation type="submission" date="2020-08" db="EMBL/GenBank/DDBJ databases">
        <title>Sequencing the genomes of 1000 actinobacteria strains.</title>
        <authorList>
            <person name="Klenk H.-P."/>
        </authorList>
    </citation>
    <scope>NUCLEOTIDE SEQUENCE [LARGE SCALE GENOMIC DNA]</scope>
    <source>
        <strain evidence="7 8">DSM 43582</strain>
    </source>
</reference>
<dbReference type="PANTHER" id="PTHR43712:SF2">
    <property type="entry name" value="O-METHYLTRANSFERASE CICE"/>
    <property type="match status" value="1"/>
</dbReference>
<evidence type="ECO:0008006" key="9">
    <source>
        <dbReference type="Google" id="ProtNLM"/>
    </source>
</evidence>
<feature type="domain" description="O-methyltransferase C-terminal" evidence="5">
    <location>
        <begin position="109"/>
        <end position="315"/>
    </location>
</feature>
<gene>
    <name evidence="7" type="ORF">BJY24_004921</name>
</gene>
<organism evidence="7 8">
    <name type="scientific">Nocardia transvalensis</name>
    <dbReference type="NCBI Taxonomy" id="37333"/>
    <lineage>
        <taxon>Bacteria</taxon>
        <taxon>Bacillati</taxon>
        <taxon>Actinomycetota</taxon>
        <taxon>Actinomycetes</taxon>
        <taxon>Mycobacteriales</taxon>
        <taxon>Nocardiaceae</taxon>
        <taxon>Nocardia</taxon>
    </lineage>
</organism>
<evidence type="ECO:0000313" key="8">
    <source>
        <dbReference type="Proteomes" id="UP000540412"/>
    </source>
</evidence>
<dbReference type="InterPro" id="IPR036388">
    <property type="entry name" value="WH-like_DNA-bd_sf"/>
</dbReference>
<dbReference type="GO" id="GO:0032259">
    <property type="term" value="P:methylation"/>
    <property type="evidence" value="ECO:0007669"/>
    <property type="project" value="UniProtKB-KW"/>
</dbReference>
<dbReference type="Gene3D" id="1.10.10.10">
    <property type="entry name" value="Winged helix-like DNA-binding domain superfamily/Winged helix DNA-binding domain"/>
    <property type="match status" value="1"/>
</dbReference>
<evidence type="ECO:0000259" key="6">
    <source>
        <dbReference type="Pfam" id="PF08100"/>
    </source>
</evidence>
<dbReference type="EMBL" id="JACHIT010000002">
    <property type="protein sequence ID" value="MBB5916009.1"/>
    <property type="molecule type" value="Genomic_DNA"/>
</dbReference>
<dbReference type="InterPro" id="IPR036390">
    <property type="entry name" value="WH_DNA-bd_sf"/>
</dbReference>
<dbReference type="SUPFAM" id="SSF46785">
    <property type="entry name" value="Winged helix' DNA-binding domain"/>
    <property type="match status" value="1"/>
</dbReference>
<dbReference type="InterPro" id="IPR016461">
    <property type="entry name" value="COMT-like"/>
</dbReference>
<evidence type="ECO:0000256" key="1">
    <source>
        <dbReference type="ARBA" id="ARBA00022603"/>
    </source>
</evidence>
<protein>
    <recommendedName>
        <fullName evidence="9">Hydroxyneurosporene-O-methyltransferase</fullName>
    </recommendedName>
</protein>
<keyword evidence="3" id="KW-0949">S-adenosyl-L-methionine</keyword>
<proteinExistence type="predicted"/>
<dbReference type="PANTHER" id="PTHR43712">
    <property type="entry name" value="PUTATIVE (AFU_ORTHOLOGUE AFUA_4G14580)-RELATED"/>
    <property type="match status" value="1"/>
</dbReference>
<comment type="caution">
    <text evidence="7">The sequence shown here is derived from an EMBL/GenBank/DDBJ whole genome shotgun (WGS) entry which is preliminary data.</text>
</comment>
<dbReference type="InterPro" id="IPR029063">
    <property type="entry name" value="SAM-dependent_MTases_sf"/>
</dbReference>
<evidence type="ECO:0000259" key="5">
    <source>
        <dbReference type="Pfam" id="PF00891"/>
    </source>
</evidence>
<dbReference type="CDD" id="cd02440">
    <property type="entry name" value="AdoMet_MTases"/>
    <property type="match status" value="1"/>
</dbReference>
<feature type="domain" description="O-methyltransferase dimerisation" evidence="6">
    <location>
        <begin position="8"/>
        <end position="81"/>
    </location>
</feature>
<keyword evidence="1" id="KW-0489">Methyltransferase</keyword>
<evidence type="ECO:0000256" key="2">
    <source>
        <dbReference type="ARBA" id="ARBA00022679"/>
    </source>
</evidence>
<dbReference type="PIRSF" id="PIRSF005739">
    <property type="entry name" value="O-mtase"/>
    <property type="match status" value="1"/>
</dbReference>
<evidence type="ECO:0000313" key="7">
    <source>
        <dbReference type="EMBL" id="MBB5916009.1"/>
    </source>
</evidence>
<keyword evidence="8" id="KW-1185">Reference proteome</keyword>
<dbReference type="PROSITE" id="PS51683">
    <property type="entry name" value="SAM_OMT_II"/>
    <property type="match status" value="1"/>
</dbReference>
<sequence>MPTPLAVLDLANGWLPTQALYVAASLGIADLLEHGALPAEEIARRAGSDRDGTYRLLRALAGYGVFTELPDGRFALNALADPLRTASRQTVRPLVLAPGDPILWATHGQLLGAVRTGRSGHELAHGTNGFRHLAAEPELAAKFHDTMRVTTAMSVRPLLAAYEFGRFGRIVDVGGGSGELVAAVLGANPGLRGVVFDLASATGRTSETLTRAGVSDRCTIENGSFFDAVPPGADAYLLKNIIHDWADDQALQILRSVRDAIPPSGRLLLIECVVPTRRNRPHFSHWLDLHVMLTIGGRERTREEYEALLRQARFRVRTIVPTITPLSVIESVPA</sequence>
<dbReference type="GO" id="GO:0046983">
    <property type="term" value="F:protein dimerization activity"/>
    <property type="evidence" value="ECO:0007669"/>
    <property type="project" value="InterPro"/>
</dbReference>
<dbReference type="Gene3D" id="3.40.50.150">
    <property type="entry name" value="Vaccinia Virus protein VP39"/>
    <property type="match status" value="1"/>
</dbReference>
<dbReference type="SUPFAM" id="SSF53335">
    <property type="entry name" value="S-adenosyl-L-methionine-dependent methyltransferases"/>
    <property type="match status" value="1"/>
</dbReference>
<evidence type="ECO:0000256" key="3">
    <source>
        <dbReference type="ARBA" id="ARBA00022691"/>
    </source>
</evidence>